<dbReference type="PANTHER" id="PTHR13935:SF106">
    <property type="entry name" value="ACHAETE-SCUTE COMPLEX PROTEIN T5-RELATED"/>
    <property type="match status" value="1"/>
</dbReference>
<evidence type="ECO:0000256" key="7">
    <source>
        <dbReference type="SAM" id="MobiDB-lite"/>
    </source>
</evidence>
<dbReference type="EMBL" id="JBDFQZ010000005">
    <property type="protein sequence ID" value="KAK9724521.1"/>
    <property type="molecule type" value="Genomic_DNA"/>
</dbReference>
<keyword evidence="10" id="KW-1185">Reference proteome</keyword>
<dbReference type="GO" id="GO:0046983">
    <property type="term" value="F:protein dimerization activity"/>
    <property type="evidence" value="ECO:0007669"/>
    <property type="project" value="InterPro"/>
</dbReference>
<evidence type="ECO:0000256" key="2">
    <source>
        <dbReference type="ARBA" id="ARBA00023015"/>
    </source>
</evidence>
<evidence type="ECO:0000313" key="10">
    <source>
        <dbReference type="Proteomes" id="UP001443914"/>
    </source>
</evidence>
<evidence type="ECO:0000256" key="6">
    <source>
        <dbReference type="SAM" id="Coils"/>
    </source>
</evidence>
<organism evidence="9 10">
    <name type="scientific">Saponaria officinalis</name>
    <name type="common">Common soapwort</name>
    <name type="synonym">Lychnis saponaria</name>
    <dbReference type="NCBI Taxonomy" id="3572"/>
    <lineage>
        <taxon>Eukaryota</taxon>
        <taxon>Viridiplantae</taxon>
        <taxon>Streptophyta</taxon>
        <taxon>Embryophyta</taxon>
        <taxon>Tracheophyta</taxon>
        <taxon>Spermatophyta</taxon>
        <taxon>Magnoliopsida</taxon>
        <taxon>eudicotyledons</taxon>
        <taxon>Gunneridae</taxon>
        <taxon>Pentapetalae</taxon>
        <taxon>Caryophyllales</taxon>
        <taxon>Caryophyllaceae</taxon>
        <taxon>Caryophylleae</taxon>
        <taxon>Saponaria</taxon>
    </lineage>
</organism>
<comment type="caution">
    <text evidence="9">The sequence shown here is derived from an EMBL/GenBank/DDBJ whole genome shotgun (WGS) entry which is preliminary data.</text>
</comment>
<dbReference type="InterPro" id="IPR015660">
    <property type="entry name" value="MASH1/Ascl1a-like"/>
</dbReference>
<keyword evidence="6" id="KW-0175">Coiled coil</keyword>
<evidence type="ECO:0000256" key="1">
    <source>
        <dbReference type="ARBA" id="ARBA00004123"/>
    </source>
</evidence>
<dbReference type="PROSITE" id="PS50888">
    <property type="entry name" value="BHLH"/>
    <property type="match status" value="1"/>
</dbReference>
<dbReference type="CDD" id="cd18914">
    <property type="entry name" value="bHLH_AtORG2_like"/>
    <property type="match status" value="1"/>
</dbReference>
<keyword evidence="5" id="KW-0539">Nucleus</keyword>
<dbReference type="AlphaFoldDB" id="A0AAW1KTH7"/>
<dbReference type="PANTHER" id="PTHR13935">
    <property type="entry name" value="ACHAETE-SCUTE TRANSCRIPTION FACTOR-RELATED"/>
    <property type="match status" value="1"/>
</dbReference>
<dbReference type="Pfam" id="PF00010">
    <property type="entry name" value="HLH"/>
    <property type="match status" value="1"/>
</dbReference>
<dbReference type="SUPFAM" id="SSF47459">
    <property type="entry name" value="HLH, helix-loop-helix DNA-binding domain"/>
    <property type="match status" value="1"/>
</dbReference>
<sequence>MFPFQKGDLNFQVPNNNNNNNNEQNNYVINDIVNDAIDVIQCNYHLANNNTSTSITSQNTIKYCSKKSLTNKEENNISNADEGKNNGGNEVANKRVIHRENERQRRQEMAKLYSSLRSILPLEYIKGKRAMCDHISEATKYIKDLEKNVKDLGNKRDKLKETYCSSSSTKQHEHDKFSSTNACSSSRNGGNVSIHAFSKAIEIEICTEVEEEENPFPLSRVLLVLNEEGLDVVSCVSSKLNKMLVYVIHCQVENVASIDSCQLKWRLSSVIN</sequence>
<evidence type="ECO:0000256" key="5">
    <source>
        <dbReference type="ARBA" id="ARBA00023242"/>
    </source>
</evidence>
<comment type="subcellular location">
    <subcellularLocation>
        <location evidence="1">Nucleus</location>
    </subcellularLocation>
</comment>
<feature type="compositionally biased region" description="Polar residues" evidence="7">
    <location>
        <begin position="178"/>
        <end position="188"/>
    </location>
</feature>
<dbReference type="GO" id="GO:0000981">
    <property type="term" value="F:DNA-binding transcription factor activity, RNA polymerase II-specific"/>
    <property type="evidence" value="ECO:0007669"/>
    <property type="project" value="TreeGrafter"/>
</dbReference>
<dbReference type="EMBL" id="JBDFQZ010000005">
    <property type="protein sequence ID" value="KAK9724522.1"/>
    <property type="molecule type" value="Genomic_DNA"/>
</dbReference>
<feature type="region of interest" description="Disordered" evidence="7">
    <location>
        <begin position="162"/>
        <end position="188"/>
    </location>
</feature>
<feature type="coiled-coil region" evidence="6">
    <location>
        <begin position="135"/>
        <end position="162"/>
    </location>
</feature>
<reference evidence="9 10" key="1">
    <citation type="submission" date="2024-03" db="EMBL/GenBank/DDBJ databases">
        <title>WGS assembly of Saponaria officinalis var. Norfolk2.</title>
        <authorList>
            <person name="Jenkins J."/>
            <person name="Shu S."/>
            <person name="Grimwood J."/>
            <person name="Barry K."/>
            <person name="Goodstein D."/>
            <person name="Schmutz J."/>
            <person name="Leebens-Mack J."/>
            <person name="Osbourn A."/>
        </authorList>
    </citation>
    <scope>NUCLEOTIDE SEQUENCE [LARGE SCALE GENOMIC DNA]</scope>
    <source>
        <strain evidence="10">cv. Norfolk2</strain>
        <strain evidence="9">JIC</strain>
        <tissue evidence="9">Leaf</tissue>
    </source>
</reference>
<protein>
    <recommendedName>
        <fullName evidence="8">BHLH domain-containing protein</fullName>
    </recommendedName>
</protein>
<dbReference type="GO" id="GO:0090575">
    <property type="term" value="C:RNA polymerase II transcription regulator complex"/>
    <property type="evidence" value="ECO:0007669"/>
    <property type="project" value="TreeGrafter"/>
</dbReference>
<feature type="domain" description="BHLH" evidence="8">
    <location>
        <begin position="93"/>
        <end position="145"/>
    </location>
</feature>
<dbReference type="Proteomes" id="UP001443914">
    <property type="component" value="Unassembled WGS sequence"/>
</dbReference>
<evidence type="ECO:0000259" key="8">
    <source>
        <dbReference type="PROSITE" id="PS50888"/>
    </source>
</evidence>
<keyword evidence="4" id="KW-0804">Transcription</keyword>
<keyword evidence="3" id="KW-0238">DNA-binding</keyword>
<evidence type="ECO:0000256" key="3">
    <source>
        <dbReference type="ARBA" id="ARBA00023125"/>
    </source>
</evidence>
<name>A0AAW1KTH7_SAPOF</name>
<dbReference type="InterPro" id="IPR036638">
    <property type="entry name" value="HLH_DNA-bd_sf"/>
</dbReference>
<evidence type="ECO:0000256" key="4">
    <source>
        <dbReference type="ARBA" id="ARBA00023163"/>
    </source>
</evidence>
<dbReference type="GO" id="GO:0000977">
    <property type="term" value="F:RNA polymerase II transcription regulatory region sequence-specific DNA binding"/>
    <property type="evidence" value="ECO:0007669"/>
    <property type="project" value="TreeGrafter"/>
</dbReference>
<proteinExistence type="predicted"/>
<keyword evidence="2" id="KW-0805">Transcription regulation</keyword>
<evidence type="ECO:0000313" key="9">
    <source>
        <dbReference type="EMBL" id="KAK9724522.1"/>
    </source>
</evidence>
<accession>A0AAW1KTH7</accession>
<gene>
    <name evidence="9" type="ORF">RND81_05G079200</name>
</gene>
<dbReference type="Gene3D" id="4.10.280.10">
    <property type="entry name" value="Helix-loop-helix DNA-binding domain"/>
    <property type="match status" value="1"/>
</dbReference>
<dbReference type="InterPro" id="IPR011598">
    <property type="entry name" value="bHLH_dom"/>
</dbReference>